<keyword evidence="2" id="KW-1185">Reference proteome</keyword>
<evidence type="ECO:0000313" key="1">
    <source>
        <dbReference type="EMBL" id="TFK69234.1"/>
    </source>
</evidence>
<protein>
    <submittedName>
        <fullName evidence="1">Uncharacterized protein</fullName>
    </submittedName>
</protein>
<proteinExistence type="predicted"/>
<sequence length="247" mass="27672">MRFHKHHERLWPTCFPYRLRLRRNPLQRRHQVYISPCRLHPCALQALNPRDKDKNWSYSTNKPFSSPSISPASPSPTGGSVQAYRKGDPYKVNLSHLSPPQSPPPSRTRVLALPIPTGLLHSPIFALPIICKRKYQRIWAPAFEASSPSSQTQGQSRQRPIPLPKRESPYAMNLQTPLPPSSSSPIPTALAASVSGPASISPTPDHGQQTQHEDVFRLLPTPLRTLKPLTLEVPVLERSKSCRGGYR</sequence>
<name>A0ACD3AU83_9AGAR</name>
<accession>A0ACD3AU83</accession>
<dbReference type="EMBL" id="ML208334">
    <property type="protein sequence ID" value="TFK69234.1"/>
    <property type="molecule type" value="Genomic_DNA"/>
</dbReference>
<dbReference type="Proteomes" id="UP000308600">
    <property type="component" value="Unassembled WGS sequence"/>
</dbReference>
<reference evidence="1 2" key="1">
    <citation type="journal article" date="2019" name="Nat. Ecol. Evol.">
        <title>Megaphylogeny resolves global patterns of mushroom evolution.</title>
        <authorList>
            <person name="Varga T."/>
            <person name="Krizsan K."/>
            <person name="Foldi C."/>
            <person name="Dima B."/>
            <person name="Sanchez-Garcia M."/>
            <person name="Sanchez-Ramirez S."/>
            <person name="Szollosi G.J."/>
            <person name="Szarkandi J.G."/>
            <person name="Papp V."/>
            <person name="Albert L."/>
            <person name="Andreopoulos W."/>
            <person name="Angelini C."/>
            <person name="Antonin V."/>
            <person name="Barry K.W."/>
            <person name="Bougher N.L."/>
            <person name="Buchanan P."/>
            <person name="Buyck B."/>
            <person name="Bense V."/>
            <person name="Catcheside P."/>
            <person name="Chovatia M."/>
            <person name="Cooper J."/>
            <person name="Damon W."/>
            <person name="Desjardin D."/>
            <person name="Finy P."/>
            <person name="Geml J."/>
            <person name="Haridas S."/>
            <person name="Hughes K."/>
            <person name="Justo A."/>
            <person name="Karasinski D."/>
            <person name="Kautmanova I."/>
            <person name="Kiss B."/>
            <person name="Kocsube S."/>
            <person name="Kotiranta H."/>
            <person name="LaButti K.M."/>
            <person name="Lechner B.E."/>
            <person name="Liimatainen K."/>
            <person name="Lipzen A."/>
            <person name="Lukacs Z."/>
            <person name="Mihaltcheva S."/>
            <person name="Morgado L.N."/>
            <person name="Niskanen T."/>
            <person name="Noordeloos M.E."/>
            <person name="Ohm R.A."/>
            <person name="Ortiz-Santana B."/>
            <person name="Ovrebo C."/>
            <person name="Racz N."/>
            <person name="Riley R."/>
            <person name="Savchenko A."/>
            <person name="Shiryaev A."/>
            <person name="Soop K."/>
            <person name="Spirin V."/>
            <person name="Szebenyi C."/>
            <person name="Tomsovsky M."/>
            <person name="Tulloss R.E."/>
            <person name="Uehling J."/>
            <person name="Grigoriev I.V."/>
            <person name="Vagvolgyi C."/>
            <person name="Papp T."/>
            <person name="Martin F.M."/>
            <person name="Miettinen O."/>
            <person name="Hibbett D.S."/>
            <person name="Nagy L.G."/>
        </authorList>
    </citation>
    <scope>NUCLEOTIDE SEQUENCE [LARGE SCALE GENOMIC DNA]</scope>
    <source>
        <strain evidence="1 2">NL-1719</strain>
    </source>
</reference>
<gene>
    <name evidence="1" type="ORF">BDN72DRAFT_620487</name>
</gene>
<organism evidence="1 2">
    <name type="scientific">Pluteus cervinus</name>
    <dbReference type="NCBI Taxonomy" id="181527"/>
    <lineage>
        <taxon>Eukaryota</taxon>
        <taxon>Fungi</taxon>
        <taxon>Dikarya</taxon>
        <taxon>Basidiomycota</taxon>
        <taxon>Agaricomycotina</taxon>
        <taxon>Agaricomycetes</taxon>
        <taxon>Agaricomycetidae</taxon>
        <taxon>Agaricales</taxon>
        <taxon>Pluteineae</taxon>
        <taxon>Pluteaceae</taxon>
        <taxon>Pluteus</taxon>
    </lineage>
</organism>
<evidence type="ECO:0000313" key="2">
    <source>
        <dbReference type="Proteomes" id="UP000308600"/>
    </source>
</evidence>